<sequence>MHPASCPPTSTYEHKGSKSTLESLLNPVDLHVSHRSQVGASSRDPDALTGENLPEIVRALPKQLRGVTREDVDGIRTGKMEPWNLIRLSRPVTTEKKTHTAADYTDNPLVFICSFLNYTWIYESIFNKQHPDVVLAQNRFTSFITLKAEIFSWKTCLEYAMNRLGSIMTSSIHDAEAWLRHPKELIYAYFMALADTMASTNSKPSTHNISAGVPTPTTRPQLVRCLLPMSASDSTPEKGAGLATAIAAMCALYVRAQGIPEELANEDRIFPTGSLSRPALHHQPPLYLTSPQTNFPWPRGGAHPSMYLGPVLN</sequence>
<proteinExistence type="predicted"/>
<evidence type="ECO:0000313" key="2">
    <source>
        <dbReference type="EMBL" id="KAG5942207.1"/>
    </source>
</evidence>
<feature type="region of interest" description="Disordered" evidence="1">
    <location>
        <begin position="1"/>
        <end position="20"/>
    </location>
</feature>
<accession>A0A9P7MFK0</accession>
<evidence type="ECO:0000313" key="3">
    <source>
        <dbReference type="Proteomes" id="UP000706124"/>
    </source>
</evidence>
<name>A0A9P7MFK0_9HYPO</name>
<dbReference type="EMBL" id="SRPO01000084">
    <property type="protein sequence ID" value="KAG5942207.1"/>
    <property type="molecule type" value="Genomic_DNA"/>
</dbReference>
<comment type="caution">
    <text evidence="2">The sequence shown here is derived from an EMBL/GenBank/DDBJ whole genome shotgun (WGS) entry which is preliminary data.</text>
</comment>
<reference evidence="2 3" key="1">
    <citation type="journal article" date="2020" name="bioRxiv">
        <title>Whole genome comparisons of ergot fungi reveals the divergence and evolution of species within the genus Claviceps are the result of varying mechanisms driving genome evolution and host range expansion.</title>
        <authorList>
            <person name="Wyka S.A."/>
            <person name="Mondo S.J."/>
            <person name="Liu M."/>
            <person name="Dettman J."/>
            <person name="Nalam V."/>
            <person name="Broders K.D."/>
        </authorList>
    </citation>
    <scope>NUCLEOTIDE SEQUENCE [LARGE SCALE GENOMIC DNA]</scope>
    <source>
        <strain evidence="2 3">CCC 1485</strain>
    </source>
</reference>
<organism evidence="2 3">
    <name type="scientific">Claviceps pazoutovae</name>
    <dbReference type="NCBI Taxonomy" id="1649127"/>
    <lineage>
        <taxon>Eukaryota</taxon>
        <taxon>Fungi</taxon>
        <taxon>Dikarya</taxon>
        <taxon>Ascomycota</taxon>
        <taxon>Pezizomycotina</taxon>
        <taxon>Sordariomycetes</taxon>
        <taxon>Hypocreomycetidae</taxon>
        <taxon>Hypocreales</taxon>
        <taxon>Clavicipitaceae</taxon>
        <taxon>Claviceps</taxon>
    </lineage>
</organism>
<evidence type="ECO:0000256" key="1">
    <source>
        <dbReference type="SAM" id="MobiDB-lite"/>
    </source>
</evidence>
<dbReference type="Proteomes" id="UP000706124">
    <property type="component" value="Unassembled WGS sequence"/>
</dbReference>
<dbReference type="OrthoDB" id="4960445at2759"/>
<keyword evidence="3" id="KW-1185">Reference proteome</keyword>
<dbReference type="AlphaFoldDB" id="A0A9P7MFK0"/>
<gene>
    <name evidence="2" type="ORF">E4U60_007442</name>
</gene>
<protein>
    <submittedName>
        <fullName evidence="2">Uncharacterized protein</fullName>
    </submittedName>
</protein>